<evidence type="ECO:0000313" key="3">
    <source>
        <dbReference type="Proteomes" id="UP000233837"/>
    </source>
</evidence>
<keyword evidence="3" id="KW-1185">Reference proteome</keyword>
<dbReference type="Proteomes" id="UP000233837">
    <property type="component" value="Unassembled WGS sequence"/>
</dbReference>
<feature type="chain" id="PRO_5014189105" evidence="1">
    <location>
        <begin position="29"/>
        <end position="93"/>
    </location>
</feature>
<reference evidence="2 3" key="1">
    <citation type="journal article" date="2016" name="Sci. Rep.">
        <title>The Dendrobium catenatum Lindl. genome sequence provides insights into polysaccharide synthase, floral development and adaptive evolution.</title>
        <authorList>
            <person name="Zhang G.Q."/>
            <person name="Xu Q."/>
            <person name="Bian C."/>
            <person name="Tsai W.C."/>
            <person name="Yeh C.M."/>
            <person name="Liu K.W."/>
            <person name="Yoshida K."/>
            <person name="Zhang L.S."/>
            <person name="Chang S.B."/>
            <person name="Chen F."/>
            <person name="Shi Y."/>
            <person name="Su Y.Y."/>
            <person name="Zhang Y.Q."/>
            <person name="Chen L.J."/>
            <person name="Yin Y."/>
            <person name="Lin M."/>
            <person name="Huang H."/>
            <person name="Deng H."/>
            <person name="Wang Z.W."/>
            <person name="Zhu S.L."/>
            <person name="Zhao X."/>
            <person name="Deng C."/>
            <person name="Niu S.C."/>
            <person name="Huang J."/>
            <person name="Wang M."/>
            <person name="Liu G.H."/>
            <person name="Yang H.J."/>
            <person name="Xiao X.J."/>
            <person name="Hsiao Y.Y."/>
            <person name="Wu W.L."/>
            <person name="Chen Y.Y."/>
            <person name="Mitsuda N."/>
            <person name="Ohme-Takagi M."/>
            <person name="Luo Y.B."/>
            <person name="Van de Peer Y."/>
            <person name="Liu Z.J."/>
        </authorList>
    </citation>
    <scope>NUCLEOTIDE SEQUENCE [LARGE SCALE GENOMIC DNA]</scope>
    <source>
        <tissue evidence="2">The whole plant</tissue>
    </source>
</reference>
<name>A0A2I0VP38_9ASPA</name>
<accession>A0A2I0VP38</accession>
<dbReference type="AlphaFoldDB" id="A0A2I0VP38"/>
<organism evidence="2 3">
    <name type="scientific">Dendrobium catenatum</name>
    <dbReference type="NCBI Taxonomy" id="906689"/>
    <lineage>
        <taxon>Eukaryota</taxon>
        <taxon>Viridiplantae</taxon>
        <taxon>Streptophyta</taxon>
        <taxon>Embryophyta</taxon>
        <taxon>Tracheophyta</taxon>
        <taxon>Spermatophyta</taxon>
        <taxon>Magnoliopsida</taxon>
        <taxon>Liliopsida</taxon>
        <taxon>Asparagales</taxon>
        <taxon>Orchidaceae</taxon>
        <taxon>Epidendroideae</taxon>
        <taxon>Malaxideae</taxon>
        <taxon>Dendrobiinae</taxon>
        <taxon>Dendrobium</taxon>
    </lineage>
</organism>
<keyword evidence="1" id="KW-0732">Signal</keyword>
<feature type="signal peptide" evidence="1">
    <location>
        <begin position="1"/>
        <end position="28"/>
    </location>
</feature>
<gene>
    <name evidence="2" type="ORF">MA16_Dca004791</name>
</gene>
<proteinExistence type="predicted"/>
<evidence type="ECO:0000256" key="1">
    <source>
        <dbReference type="SAM" id="SignalP"/>
    </source>
</evidence>
<reference evidence="2 3" key="2">
    <citation type="journal article" date="2017" name="Nature">
        <title>The Apostasia genome and the evolution of orchids.</title>
        <authorList>
            <person name="Zhang G.Q."/>
            <person name="Liu K.W."/>
            <person name="Li Z."/>
            <person name="Lohaus R."/>
            <person name="Hsiao Y.Y."/>
            <person name="Niu S.C."/>
            <person name="Wang J.Y."/>
            <person name="Lin Y.C."/>
            <person name="Xu Q."/>
            <person name="Chen L.J."/>
            <person name="Yoshida K."/>
            <person name="Fujiwara S."/>
            <person name="Wang Z.W."/>
            <person name="Zhang Y.Q."/>
            <person name="Mitsuda N."/>
            <person name="Wang M."/>
            <person name="Liu G.H."/>
            <person name="Pecoraro L."/>
            <person name="Huang H.X."/>
            <person name="Xiao X.J."/>
            <person name="Lin M."/>
            <person name="Wu X.Y."/>
            <person name="Wu W.L."/>
            <person name="Chen Y.Y."/>
            <person name="Chang S.B."/>
            <person name="Sakamoto S."/>
            <person name="Ohme-Takagi M."/>
            <person name="Yagi M."/>
            <person name="Zeng S.J."/>
            <person name="Shen C.Y."/>
            <person name="Yeh C.M."/>
            <person name="Luo Y.B."/>
            <person name="Tsai W.C."/>
            <person name="Van de Peer Y."/>
            <person name="Liu Z.J."/>
        </authorList>
    </citation>
    <scope>NUCLEOTIDE SEQUENCE [LARGE SCALE GENOMIC DNA]</scope>
    <source>
        <tissue evidence="2">The whole plant</tissue>
    </source>
</reference>
<sequence length="93" mass="10252">MQPLPSSILVPFISLLFVVGSLVAEKQAERLIGFTNGEHQWKQDIRGGRVGEDADEEDDAVVNDARWRRGGADCGQRAGSVIPWFDCSHSPRC</sequence>
<dbReference type="EMBL" id="KZ503378">
    <property type="protein sequence ID" value="PKU65175.1"/>
    <property type="molecule type" value="Genomic_DNA"/>
</dbReference>
<protein>
    <submittedName>
        <fullName evidence="2">Uncharacterized protein</fullName>
    </submittedName>
</protein>
<evidence type="ECO:0000313" key="2">
    <source>
        <dbReference type="EMBL" id="PKU65175.1"/>
    </source>
</evidence>